<name>A0ABS1VFA9_9ACTN</name>
<dbReference type="EMBL" id="JAENHO010000001">
    <property type="protein sequence ID" value="MBL7253391.1"/>
    <property type="molecule type" value="Genomic_DNA"/>
</dbReference>
<dbReference type="RefSeq" id="WP_202989748.1">
    <property type="nucleotide sequence ID" value="NZ_JAENHO010000001.1"/>
</dbReference>
<protein>
    <submittedName>
        <fullName evidence="2">PIG-L family deacetylase</fullName>
    </submittedName>
</protein>
<accession>A0ABS1VFA9</accession>
<keyword evidence="1" id="KW-0862">Zinc</keyword>
<keyword evidence="3" id="KW-1185">Reference proteome</keyword>
<evidence type="ECO:0000313" key="2">
    <source>
        <dbReference type="EMBL" id="MBL7253391.1"/>
    </source>
</evidence>
<organism evidence="2 3">
    <name type="scientific">Paractinoplanes lichenicola</name>
    <dbReference type="NCBI Taxonomy" id="2802976"/>
    <lineage>
        <taxon>Bacteria</taxon>
        <taxon>Bacillati</taxon>
        <taxon>Actinomycetota</taxon>
        <taxon>Actinomycetes</taxon>
        <taxon>Micromonosporales</taxon>
        <taxon>Micromonosporaceae</taxon>
        <taxon>Paractinoplanes</taxon>
    </lineage>
</organism>
<comment type="caution">
    <text evidence="2">The sequence shown here is derived from an EMBL/GenBank/DDBJ whole genome shotgun (WGS) entry which is preliminary data.</text>
</comment>
<sequence>MTQPYEPMPADWQRVLCVVAHPDDLEYGPACAIARWTAEGKFVAYAVVSRGEAGIATMKPADTGEMRSAEQLRAAAAVGVHDVDFLDHPDGTIEYGLPLRRDLARSIRKYRPDILVTINFYERWRSGDWNTADHRNVGVALLDAANDAGNPWVFPELADEGLEPWSGVRFLAVGGSPESGHAVDVTDGLAAGIEALAAHAGYLASLPPDNPMGDVAGYLTTKLTRFGERFGHVPAMPFEIIGI</sequence>
<dbReference type="PANTHER" id="PTHR12993">
    <property type="entry name" value="N-ACETYLGLUCOSAMINYL-PHOSPHATIDYLINOSITOL DE-N-ACETYLASE-RELATED"/>
    <property type="match status" value="1"/>
</dbReference>
<dbReference type="Proteomes" id="UP000598996">
    <property type="component" value="Unassembled WGS sequence"/>
</dbReference>
<dbReference type="Pfam" id="PF02585">
    <property type="entry name" value="PIG-L"/>
    <property type="match status" value="1"/>
</dbReference>
<dbReference type="PANTHER" id="PTHR12993:SF28">
    <property type="entry name" value="LMBE FAMILY PROTEIN"/>
    <property type="match status" value="1"/>
</dbReference>
<dbReference type="SUPFAM" id="SSF102588">
    <property type="entry name" value="LmbE-like"/>
    <property type="match status" value="1"/>
</dbReference>
<dbReference type="Gene3D" id="3.40.50.10320">
    <property type="entry name" value="LmbE-like"/>
    <property type="match status" value="1"/>
</dbReference>
<evidence type="ECO:0000313" key="3">
    <source>
        <dbReference type="Proteomes" id="UP000598996"/>
    </source>
</evidence>
<proteinExistence type="predicted"/>
<dbReference type="InterPro" id="IPR024078">
    <property type="entry name" value="LmbE-like_dom_sf"/>
</dbReference>
<gene>
    <name evidence="2" type="ORF">JKJ07_03615</name>
</gene>
<dbReference type="InterPro" id="IPR003737">
    <property type="entry name" value="GlcNAc_PI_deacetylase-related"/>
</dbReference>
<reference evidence="2 3" key="1">
    <citation type="submission" date="2021-01" db="EMBL/GenBank/DDBJ databases">
        <title>Actinoplanes sp. nov. LDG1-01 isolated from lichen.</title>
        <authorList>
            <person name="Saeng-In P."/>
            <person name="Phongsopitanun W."/>
            <person name="Kanchanasin P."/>
            <person name="Yuki M."/>
            <person name="Kudo T."/>
            <person name="Ohkuma M."/>
            <person name="Tanasupawat S."/>
        </authorList>
    </citation>
    <scope>NUCLEOTIDE SEQUENCE [LARGE SCALE GENOMIC DNA]</scope>
    <source>
        <strain evidence="2 3">LDG1-01</strain>
    </source>
</reference>
<evidence type="ECO:0000256" key="1">
    <source>
        <dbReference type="ARBA" id="ARBA00022833"/>
    </source>
</evidence>